<feature type="transmembrane region" description="Helical" evidence="2">
    <location>
        <begin position="54"/>
        <end position="73"/>
    </location>
</feature>
<evidence type="ECO:0000313" key="4">
    <source>
        <dbReference type="Proteomes" id="UP001054945"/>
    </source>
</evidence>
<accession>A0AAV4QZ48</accession>
<reference evidence="3 4" key="1">
    <citation type="submission" date="2021-06" db="EMBL/GenBank/DDBJ databases">
        <title>Caerostris extrusa draft genome.</title>
        <authorList>
            <person name="Kono N."/>
            <person name="Arakawa K."/>
        </authorList>
    </citation>
    <scope>NUCLEOTIDE SEQUENCE [LARGE SCALE GENOMIC DNA]</scope>
</reference>
<name>A0AAV4QZ48_CAEEX</name>
<evidence type="ECO:0000313" key="3">
    <source>
        <dbReference type="EMBL" id="GIY13332.1"/>
    </source>
</evidence>
<dbReference type="Proteomes" id="UP001054945">
    <property type="component" value="Unassembled WGS sequence"/>
</dbReference>
<keyword evidence="2" id="KW-0472">Membrane</keyword>
<organism evidence="3 4">
    <name type="scientific">Caerostris extrusa</name>
    <name type="common">Bark spider</name>
    <name type="synonym">Caerostris bankana</name>
    <dbReference type="NCBI Taxonomy" id="172846"/>
    <lineage>
        <taxon>Eukaryota</taxon>
        <taxon>Metazoa</taxon>
        <taxon>Ecdysozoa</taxon>
        <taxon>Arthropoda</taxon>
        <taxon>Chelicerata</taxon>
        <taxon>Arachnida</taxon>
        <taxon>Araneae</taxon>
        <taxon>Araneomorphae</taxon>
        <taxon>Entelegynae</taxon>
        <taxon>Araneoidea</taxon>
        <taxon>Araneidae</taxon>
        <taxon>Caerostris</taxon>
    </lineage>
</organism>
<keyword evidence="2" id="KW-1133">Transmembrane helix</keyword>
<feature type="region of interest" description="Disordered" evidence="1">
    <location>
        <begin position="1"/>
        <end position="36"/>
    </location>
</feature>
<evidence type="ECO:0000256" key="1">
    <source>
        <dbReference type="SAM" id="MobiDB-lite"/>
    </source>
</evidence>
<proteinExistence type="predicted"/>
<evidence type="ECO:0000256" key="2">
    <source>
        <dbReference type="SAM" id="Phobius"/>
    </source>
</evidence>
<sequence length="110" mass="12249">MRLDNIHNCSGRDGKIDLRSLTGGKGEQKIRTPPNECQMSGASTDIHLIQNQSMFGMLCFFISPSVASILLFLKRKIPRVRFFTDFQLFSSCKSSPLGRIFFGGGVLSVF</sequence>
<gene>
    <name evidence="3" type="ORF">CEXT_171611</name>
</gene>
<dbReference type="EMBL" id="BPLR01006918">
    <property type="protein sequence ID" value="GIY13332.1"/>
    <property type="molecule type" value="Genomic_DNA"/>
</dbReference>
<keyword evidence="4" id="KW-1185">Reference proteome</keyword>
<comment type="caution">
    <text evidence="3">The sequence shown here is derived from an EMBL/GenBank/DDBJ whole genome shotgun (WGS) entry which is preliminary data.</text>
</comment>
<keyword evidence="2" id="KW-0812">Transmembrane</keyword>
<protein>
    <submittedName>
        <fullName evidence="3">Uncharacterized protein</fullName>
    </submittedName>
</protein>
<dbReference type="AlphaFoldDB" id="A0AAV4QZ48"/>
<feature type="compositionally biased region" description="Basic and acidic residues" evidence="1">
    <location>
        <begin position="1"/>
        <end position="18"/>
    </location>
</feature>